<dbReference type="AlphaFoldDB" id="A0A8J3DGY0"/>
<comment type="caution">
    <text evidence="2">The sequence shown here is derived from an EMBL/GenBank/DDBJ whole genome shotgun (WGS) entry which is preliminary data.</text>
</comment>
<evidence type="ECO:0000313" key="3">
    <source>
        <dbReference type="Proteomes" id="UP000642829"/>
    </source>
</evidence>
<dbReference type="Proteomes" id="UP000642829">
    <property type="component" value="Unassembled WGS sequence"/>
</dbReference>
<reference evidence="2" key="2">
    <citation type="submission" date="2020-09" db="EMBL/GenBank/DDBJ databases">
        <authorList>
            <person name="Sun Q."/>
            <person name="Kim S."/>
        </authorList>
    </citation>
    <scope>NUCLEOTIDE SEQUENCE</scope>
    <source>
        <strain evidence="2">KCTC 12870</strain>
    </source>
</reference>
<gene>
    <name evidence="2" type="ORF">GCM10007047_23620</name>
</gene>
<protein>
    <submittedName>
        <fullName evidence="2">Uncharacterized protein</fullName>
    </submittedName>
</protein>
<feature type="signal peptide" evidence="1">
    <location>
        <begin position="1"/>
        <end position="22"/>
    </location>
</feature>
<dbReference type="EMBL" id="BMXG01000015">
    <property type="protein sequence ID" value="GHC05914.1"/>
    <property type="molecule type" value="Genomic_DNA"/>
</dbReference>
<reference evidence="2" key="1">
    <citation type="journal article" date="2014" name="Int. J. Syst. Evol. Microbiol.">
        <title>Complete genome sequence of Corynebacterium casei LMG S-19264T (=DSM 44701T), isolated from a smear-ripened cheese.</title>
        <authorList>
            <consortium name="US DOE Joint Genome Institute (JGI-PGF)"/>
            <person name="Walter F."/>
            <person name="Albersmeier A."/>
            <person name="Kalinowski J."/>
            <person name="Ruckert C."/>
        </authorList>
    </citation>
    <scope>NUCLEOTIDE SEQUENCE</scope>
    <source>
        <strain evidence="2">KCTC 12870</strain>
    </source>
</reference>
<evidence type="ECO:0000256" key="1">
    <source>
        <dbReference type="SAM" id="SignalP"/>
    </source>
</evidence>
<accession>A0A8J3DGY0</accession>
<keyword evidence="1" id="KW-0732">Signal</keyword>
<sequence>MLIQKPLIVSALLTLTLSSLYAQNLQPAGDVASAPPDEKFAVNTEAWDSFISFNGARIMGDPADHMFVPSASYYTSYTSVGKRLSKSTIVPSFSTSGPLFGGDGYLTLSGVLPFDGDDTYQFNTLGGWKYRLLEYLDIDVGGGLALYDQNSFGAGQPSQLGSYYRSAFFFGIIGRLPLNPAAYVTYDSQLEQVQAIVGVSETWKLAEEWTLFAEARLGQLSSQSYLGDSKSPVSGKWRNGYTYWLTTAEISWTPIKNGTIAAGIGYTGNNDGTRGIENIDLGPENTVYGKFSIAYSF</sequence>
<dbReference type="RefSeq" id="WP_189515408.1">
    <property type="nucleotide sequence ID" value="NZ_BMXG01000015.1"/>
</dbReference>
<evidence type="ECO:0000313" key="2">
    <source>
        <dbReference type="EMBL" id="GHC05914.1"/>
    </source>
</evidence>
<name>A0A8J3DGY0_9BACT</name>
<organism evidence="2 3">
    <name type="scientific">Cerasicoccus arenae</name>
    <dbReference type="NCBI Taxonomy" id="424488"/>
    <lineage>
        <taxon>Bacteria</taxon>
        <taxon>Pseudomonadati</taxon>
        <taxon>Verrucomicrobiota</taxon>
        <taxon>Opitutia</taxon>
        <taxon>Puniceicoccales</taxon>
        <taxon>Cerasicoccaceae</taxon>
        <taxon>Cerasicoccus</taxon>
    </lineage>
</organism>
<feature type="chain" id="PRO_5035289868" evidence="1">
    <location>
        <begin position="23"/>
        <end position="297"/>
    </location>
</feature>
<keyword evidence="3" id="KW-1185">Reference proteome</keyword>
<proteinExistence type="predicted"/>